<dbReference type="AlphaFoldDB" id="A0AAD5TZ35"/>
<dbReference type="Proteomes" id="UP001211065">
    <property type="component" value="Unassembled WGS sequence"/>
</dbReference>
<organism evidence="8 9">
    <name type="scientific">Clydaea vesicula</name>
    <dbReference type="NCBI Taxonomy" id="447962"/>
    <lineage>
        <taxon>Eukaryota</taxon>
        <taxon>Fungi</taxon>
        <taxon>Fungi incertae sedis</taxon>
        <taxon>Chytridiomycota</taxon>
        <taxon>Chytridiomycota incertae sedis</taxon>
        <taxon>Chytridiomycetes</taxon>
        <taxon>Lobulomycetales</taxon>
        <taxon>Lobulomycetaceae</taxon>
        <taxon>Clydaea</taxon>
    </lineage>
</organism>
<dbReference type="EMBL" id="JADGJW010000459">
    <property type="protein sequence ID" value="KAJ3216806.1"/>
    <property type="molecule type" value="Genomic_DNA"/>
</dbReference>
<comment type="subcellular location">
    <subcellularLocation>
        <location evidence="1 7">Mitochondrion</location>
    </subcellularLocation>
</comment>
<evidence type="ECO:0000256" key="3">
    <source>
        <dbReference type="ARBA" id="ARBA00022603"/>
    </source>
</evidence>
<evidence type="ECO:0000256" key="2">
    <source>
        <dbReference type="ARBA" id="ARBA00005891"/>
    </source>
</evidence>
<keyword evidence="3 7" id="KW-0489">Methyltransferase</keyword>
<keyword evidence="9" id="KW-1185">Reference proteome</keyword>
<evidence type="ECO:0000256" key="1">
    <source>
        <dbReference type="ARBA" id="ARBA00004173"/>
    </source>
</evidence>
<dbReference type="InterPro" id="IPR003788">
    <property type="entry name" value="NDUFAF7"/>
</dbReference>
<dbReference type="GO" id="GO:0032259">
    <property type="term" value="P:methylation"/>
    <property type="evidence" value="ECO:0007669"/>
    <property type="project" value="UniProtKB-KW"/>
</dbReference>
<comment type="function">
    <text evidence="7">Arginine methyltransferase involved in the assembly or stability of mitochondrial NADH:ubiquinone oxidoreductase complex (complex I).</text>
</comment>
<evidence type="ECO:0000313" key="8">
    <source>
        <dbReference type="EMBL" id="KAJ3216806.1"/>
    </source>
</evidence>
<keyword evidence="4 7" id="KW-0808">Transferase</keyword>
<gene>
    <name evidence="8" type="ORF">HK099_005709</name>
</gene>
<comment type="similarity">
    <text evidence="2 7">Belongs to the NDUFAF7 family.</text>
</comment>
<evidence type="ECO:0000256" key="5">
    <source>
        <dbReference type="ARBA" id="ARBA00023128"/>
    </source>
</evidence>
<comment type="catalytic activity">
    <reaction evidence="6 7">
        <text>L-arginyl-[protein] + 2 S-adenosyl-L-methionine = N(omega),N(omega)'-dimethyl-L-arginyl-[protein] + 2 S-adenosyl-L-homocysteine + 2 H(+)</text>
        <dbReference type="Rhea" id="RHEA:48108"/>
        <dbReference type="Rhea" id="RHEA-COMP:10532"/>
        <dbReference type="Rhea" id="RHEA-COMP:11992"/>
        <dbReference type="ChEBI" id="CHEBI:15378"/>
        <dbReference type="ChEBI" id="CHEBI:29965"/>
        <dbReference type="ChEBI" id="CHEBI:57856"/>
        <dbReference type="ChEBI" id="CHEBI:59789"/>
        <dbReference type="ChEBI" id="CHEBI:88221"/>
        <dbReference type="EC" id="2.1.1.320"/>
    </reaction>
</comment>
<protein>
    <recommendedName>
        <fullName evidence="7">Protein arginine methyltransferase NDUFAF7</fullName>
        <ecNumber evidence="7">2.1.1.320</ecNumber>
    </recommendedName>
</protein>
<evidence type="ECO:0000256" key="4">
    <source>
        <dbReference type="ARBA" id="ARBA00022679"/>
    </source>
</evidence>
<reference evidence="8" key="1">
    <citation type="submission" date="2020-05" db="EMBL/GenBank/DDBJ databases">
        <title>Phylogenomic resolution of chytrid fungi.</title>
        <authorList>
            <person name="Stajich J.E."/>
            <person name="Amses K."/>
            <person name="Simmons R."/>
            <person name="Seto K."/>
            <person name="Myers J."/>
            <person name="Bonds A."/>
            <person name="Quandt C.A."/>
            <person name="Barry K."/>
            <person name="Liu P."/>
            <person name="Grigoriev I."/>
            <person name="Longcore J.E."/>
            <person name="James T.Y."/>
        </authorList>
    </citation>
    <scope>NUCLEOTIDE SEQUENCE</scope>
    <source>
        <strain evidence="8">JEL0476</strain>
    </source>
</reference>
<evidence type="ECO:0000256" key="7">
    <source>
        <dbReference type="RuleBase" id="RU364114"/>
    </source>
</evidence>
<name>A0AAD5TZ35_9FUNG</name>
<evidence type="ECO:0000256" key="6">
    <source>
        <dbReference type="ARBA" id="ARBA00048612"/>
    </source>
</evidence>
<proteinExistence type="inferred from homology"/>
<accession>A0AAD5TZ35</accession>
<comment type="caution">
    <text evidence="8">The sequence shown here is derived from an EMBL/GenBank/DDBJ whole genome shotgun (WGS) entry which is preliminary data.</text>
</comment>
<dbReference type="PANTHER" id="PTHR12049:SF5">
    <property type="entry name" value="PROTEIN ARGININE METHYLTRANSFERASE NDUFAF7 HOMOLOG, MITOCHONDRIAL"/>
    <property type="match status" value="1"/>
</dbReference>
<evidence type="ECO:0000313" key="9">
    <source>
        <dbReference type="Proteomes" id="UP001211065"/>
    </source>
</evidence>
<dbReference type="Gene3D" id="3.40.50.12710">
    <property type="match status" value="1"/>
</dbReference>
<keyword evidence="5 7" id="KW-0496">Mitochondrion</keyword>
<dbReference type="PANTHER" id="PTHR12049">
    <property type="entry name" value="PROTEIN ARGININE METHYLTRANSFERASE NDUFAF7, MITOCHONDRIAL"/>
    <property type="match status" value="1"/>
</dbReference>
<dbReference type="Pfam" id="PF02636">
    <property type="entry name" value="Methyltransf_28"/>
    <property type="match status" value="1"/>
</dbReference>
<sequence length="369" mass="43579">MKRNFSTTKLILENYWDSLRRTDPKNKIKKIDISKYQHLNLDQLIKTETVPRTTKVSSRNFIHNSLYNHNYGYFNKKAPQTEIDFSKIRDNYDFLNYTSNLYKQIDNTELQNSEARQIWHTPTELFRPWYGYALANYILTNYTLDKKGAKYLHIFEVGGGNGTLMLNILDFIRSNNFEIYQNMKYTIIEISDLLLLKQKEIKTHEGRFQIIKKSIFDWETEFNDPCFFISMEVIDNFSHDVVRYDSDTMAPLQEMVLIDEDGDFEVGFEEVTDPLLKRYLSIREETGYVSPILRGFHVKRFLKSFLPFSSNMTQPEFLPTMCLQFFEKLNKYFPKHRLILSDFSSLPDAVNGVDGPVVQTRYNGGIFVK</sequence>
<dbReference type="EC" id="2.1.1.320" evidence="7"/>
<dbReference type="GO" id="GO:0035243">
    <property type="term" value="F:protein-arginine omega-N symmetric methyltransferase activity"/>
    <property type="evidence" value="ECO:0007669"/>
    <property type="project" value="UniProtKB-EC"/>
</dbReference>
<dbReference type="SUPFAM" id="SSF53335">
    <property type="entry name" value="S-adenosyl-L-methionine-dependent methyltransferases"/>
    <property type="match status" value="1"/>
</dbReference>
<dbReference type="InterPro" id="IPR029063">
    <property type="entry name" value="SAM-dependent_MTases_sf"/>
</dbReference>
<dbReference type="GO" id="GO:0005739">
    <property type="term" value="C:mitochondrion"/>
    <property type="evidence" value="ECO:0007669"/>
    <property type="project" value="UniProtKB-SubCell"/>
</dbReference>
<dbReference type="InterPro" id="IPR038375">
    <property type="entry name" value="NDUFAF7_sf"/>
</dbReference>